<accession>A0A5D0RIL5</accession>
<keyword evidence="3" id="KW-1185">Reference proteome</keyword>
<organism evidence="2 3">
    <name type="scientific">Maritimibacter fusiformis</name>
    <dbReference type="NCBI Taxonomy" id="2603819"/>
    <lineage>
        <taxon>Bacteria</taxon>
        <taxon>Pseudomonadati</taxon>
        <taxon>Pseudomonadota</taxon>
        <taxon>Alphaproteobacteria</taxon>
        <taxon>Rhodobacterales</taxon>
        <taxon>Roseobacteraceae</taxon>
        <taxon>Maritimibacter</taxon>
    </lineage>
</organism>
<dbReference type="RefSeq" id="WP_148377842.1">
    <property type="nucleotide sequence ID" value="NZ_VSIY01000006.1"/>
</dbReference>
<dbReference type="Pfam" id="PF04273">
    <property type="entry name" value="BLH_phosphatase"/>
    <property type="match status" value="1"/>
</dbReference>
<name>A0A5D0RIL5_9RHOB</name>
<dbReference type="Gene3D" id="3.90.190.10">
    <property type="entry name" value="Protein tyrosine phosphatase superfamily"/>
    <property type="match status" value="1"/>
</dbReference>
<dbReference type="GO" id="GO:0016787">
    <property type="term" value="F:hydrolase activity"/>
    <property type="evidence" value="ECO:0007669"/>
    <property type="project" value="InterPro"/>
</dbReference>
<reference evidence="2 3" key="1">
    <citation type="submission" date="2019-08" db="EMBL/GenBank/DDBJ databases">
        <title>Identification of a novel species of the genus Boseongicola.</title>
        <authorList>
            <person name="Zhang X.-Q."/>
        </authorList>
    </citation>
    <scope>NUCLEOTIDE SEQUENCE [LARGE SCALE GENOMIC DNA]</scope>
    <source>
        <strain evidence="2 3">HY14</strain>
    </source>
</reference>
<evidence type="ECO:0000313" key="3">
    <source>
        <dbReference type="Proteomes" id="UP000322080"/>
    </source>
</evidence>
<dbReference type="NCBIfam" id="TIGR01244">
    <property type="entry name" value="TIGR01244 family sulfur transferase"/>
    <property type="match status" value="1"/>
</dbReference>
<sequence length="119" mass="13094">MKGAAVMDWKELDDQVTVAWQIGPEDVPRIAAAGYKCVMCNRPDGEEAGQPDWDEIADTCRAHGIEPRYVPQADRNPTEYAINGFAKAMAETPGKVFAFCRTGTRCEILYNAVKARKAG</sequence>
<feature type="domain" description="Beta-lactamase hydrolase-like protein phosphatase-like" evidence="1">
    <location>
        <begin position="8"/>
        <end position="113"/>
    </location>
</feature>
<dbReference type="InterPro" id="IPR005939">
    <property type="entry name" value="BLH_phosphatase-like"/>
</dbReference>
<evidence type="ECO:0000259" key="1">
    <source>
        <dbReference type="Pfam" id="PF04273"/>
    </source>
</evidence>
<proteinExistence type="predicted"/>
<dbReference type="EMBL" id="VSIY01000006">
    <property type="protein sequence ID" value="TYB81447.1"/>
    <property type="molecule type" value="Genomic_DNA"/>
</dbReference>
<dbReference type="InterPro" id="IPR029021">
    <property type="entry name" value="Prot-tyrosine_phosphatase-like"/>
</dbReference>
<gene>
    <name evidence="2" type="ORF">FVF75_10095</name>
</gene>
<protein>
    <submittedName>
        <fullName evidence="2">TIGR01244 family phosphatase</fullName>
    </submittedName>
</protein>
<evidence type="ECO:0000313" key="2">
    <source>
        <dbReference type="EMBL" id="TYB81447.1"/>
    </source>
</evidence>
<dbReference type="Proteomes" id="UP000322080">
    <property type="component" value="Unassembled WGS sequence"/>
</dbReference>
<comment type="caution">
    <text evidence="2">The sequence shown here is derived from an EMBL/GenBank/DDBJ whole genome shotgun (WGS) entry which is preliminary data.</text>
</comment>
<dbReference type="AlphaFoldDB" id="A0A5D0RIL5"/>